<evidence type="ECO:0008006" key="3">
    <source>
        <dbReference type="Google" id="ProtNLM"/>
    </source>
</evidence>
<feature type="signal peptide" evidence="1">
    <location>
        <begin position="1"/>
        <end position="28"/>
    </location>
</feature>
<feature type="chain" id="PRO_5007284643" description="Secreted protein" evidence="1">
    <location>
        <begin position="29"/>
        <end position="109"/>
    </location>
</feature>
<accession>A0A131YD45</accession>
<reference evidence="2" key="1">
    <citation type="journal article" date="2016" name="Ticks Tick Borne Dis.">
        <title>De novo assembly and annotation of the salivary gland transcriptome of Rhipicephalus appendiculatus male and female ticks during blood feeding.</title>
        <authorList>
            <person name="de Castro M.H."/>
            <person name="de Klerk D."/>
            <person name="Pienaar R."/>
            <person name="Latif A.A."/>
            <person name="Rees D.J."/>
            <person name="Mans B.J."/>
        </authorList>
    </citation>
    <scope>NUCLEOTIDE SEQUENCE</scope>
    <source>
        <tissue evidence="2">Salivary glands</tissue>
    </source>
</reference>
<proteinExistence type="predicted"/>
<protein>
    <recommendedName>
        <fullName evidence="3">Secreted protein</fullName>
    </recommendedName>
</protein>
<evidence type="ECO:0000256" key="1">
    <source>
        <dbReference type="SAM" id="SignalP"/>
    </source>
</evidence>
<name>A0A131YD45_RHIAP</name>
<evidence type="ECO:0000313" key="2">
    <source>
        <dbReference type="EMBL" id="JAP76392.1"/>
    </source>
</evidence>
<dbReference type="AlphaFoldDB" id="A0A131YD45"/>
<dbReference type="EMBL" id="GEDV01012165">
    <property type="protein sequence ID" value="JAP76392.1"/>
    <property type="molecule type" value="Transcribed_RNA"/>
</dbReference>
<organism evidence="2">
    <name type="scientific">Rhipicephalus appendiculatus</name>
    <name type="common">Brown ear tick</name>
    <dbReference type="NCBI Taxonomy" id="34631"/>
    <lineage>
        <taxon>Eukaryota</taxon>
        <taxon>Metazoa</taxon>
        <taxon>Ecdysozoa</taxon>
        <taxon>Arthropoda</taxon>
        <taxon>Chelicerata</taxon>
        <taxon>Arachnida</taxon>
        <taxon>Acari</taxon>
        <taxon>Parasitiformes</taxon>
        <taxon>Ixodida</taxon>
        <taxon>Ixodoidea</taxon>
        <taxon>Ixodidae</taxon>
        <taxon>Rhipicephalinae</taxon>
        <taxon>Rhipicephalus</taxon>
        <taxon>Rhipicephalus</taxon>
    </lineage>
</organism>
<sequence length="109" mass="12799">MAGMCLRFDCHDVLCSFLFFVFCEWCVCENKSCDNGPTMFLPMWHDCTPMCEAERECFCRRLVKDGRCGSVSNLYAWTFCLRFFFLSRKLLPPTLSTHPVSRKLLVFRV</sequence>
<keyword evidence="1" id="KW-0732">Signal</keyword>